<keyword evidence="3" id="KW-1185">Reference proteome</keyword>
<dbReference type="AlphaFoldDB" id="A0AAW1M8U9"/>
<reference evidence="2 3" key="1">
    <citation type="journal article" date="2024" name="BMC Genomics">
        <title>De novo assembly and annotation of Popillia japonica's genome with initial clues to its potential as an invasive pest.</title>
        <authorList>
            <person name="Cucini C."/>
            <person name="Boschi S."/>
            <person name="Funari R."/>
            <person name="Cardaioli E."/>
            <person name="Iannotti N."/>
            <person name="Marturano G."/>
            <person name="Paoli F."/>
            <person name="Bruttini M."/>
            <person name="Carapelli A."/>
            <person name="Frati F."/>
            <person name="Nardi F."/>
        </authorList>
    </citation>
    <scope>NUCLEOTIDE SEQUENCE [LARGE SCALE GENOMIC DNA]</scope>
    <source>
        <strain evidence="2">DMR45628</strain>
    </source>
</reference>
<protein>
    <submittedName>
        <fullName evidence="2">Uncharacterized protein</fullName>
    </submittedName>
</protein>
<feature type="region of interest" description="Disordered" evidence="1">
    <location>
        <begin position="84"/>
        <end position="107"/>
    </location>
</feature>
<evidence type="ECO:0000313" key="2">
    <source>
        <dbReference type="EMBL" id="KAK9744476.1"/>
    </source>
</evidence>
<comment type="caution">
    <text evidence="2">The sequence shown here is derived from an EMBL/GenBank/DDBJ whole genome shotgun (WGS) entry which is preliminary data.</text>
</comment>
<dbReference type="Proteomes" id="UP001458880">
    <property type="component" value="Unassembled WGS sequence"/>
</dbReference>
<sequence>MSSASEGNFNLKLNDYVVKDDKKNKFIPTPTKYSEIVCQVKSSMEKKRGNAPLTTLEYRRLKSEYSSSVFDDSDADPEFTVERDELNLEGSSVEDNSTDDEQPGEQPVPVLIGGQTNIYAAQCFLKPNIKKHSRIKR</sequence>
<proteinExistence type="predicted"/>
<evidence type="ECO:0000313" key="3">
    <source>
        <dbReference type="Proteomes" id="UP001458880"/>
    </source>
</evidence>
<evidence type="ECO:0000256" key="1">
    <source>
        <dbReference type="SAM" id="MobiDB-lite"/>
    </source>
</evidence>
<accession>A0AAW1M8U9</accession>
<organism evidence="2 3">
    <name type="scientific">Popillia japonica</name>
    <name type="common">Japanese beetle</name>
    <dbReference type="NCBI Taxonomy" id="7064"/>
    <lineage>
        <taxon>Eukaryota</taxon>
        <taxon>Metazoa</taxon>
        <taxon>Ecdysozoa</taxon>
        <taxon>Arthropoda</taxon>
        <taxon>Hexapoda</taxon>
        <taxon>Insecta</taxon>
        <taxon>Pterygota</taxon>
        <taxon>Neoptera</taxon>
        <taxon>Endopterygota</taxon>
        <taxon>Coleoptera</taxon>
        <taxon>Polyphaga</taxon>
        <taxon>Scarabaeiformia</taxon>
        <taxon>Scarabaeidae</taxon>
        <taxon>Rutelinae</taxon>
        <taxon>Popillia</taxon>
    </lineage>
</organism>
<name>A0AAW1M8U9_POPJA</name>
<gene>
    <name evidence="2" type="ORF">QE152_g7679</name>
</gene>
<dbReference type="EMBL" id="JASPKY010000057">
    <property type="protein sequence ID" value="KAK9744476.1"/>
    <property type="molecule type" value="Genomic_DNA"/>
</dbReference>